<dbReference type="InterPro" id="IPR026612">
    <property type="entry name" value="STRA6-like"/>
</dbReference>
<dbReference type="PANTHER" id="PTHR21444">
    <property type="entry name" value="COILED-COIL DOMAIN-CONTAINING PROTEIN 180"/>
    <property type="match status" value="1"/>
</dbReference>
<evidence type="ECO:0000256" key="13">
    <source>
        <dbReference type="ARBA" id="ARBA00023170"/>
    </source>
</evidence>
<comment type="catalytic activity">
    <reaction evidence="14 16">
        <text>L-arginyl-[protein] + NAD(+) = N(omega)-(ADP-D-ribosyl)-L-arginyl-[protein] + nicotinamide + H(+)</text>
        <dbReference type="Rhea" id="RHEA:19149"/>
        <dbReference type="Rhea" id="RHEA-COMP:10532"/>
        <dbReference type="Rhea" id="RHEA-COMP:15087"/>
        <dbReference type="ChEBI" id="CHEBI:15378"/>
        <dbReference type="ChEBI" id="CHEBI:17154"/>
        <dbReference type="ChEBI" id="CHEBI:29965"/>
        <dbReference type="ChEBI" id="CHEBI:57540"/>
        <dbReference type="ChEBI" id="CHEBI:142554"/>
        <dbReference type="EC" id="2.4.2.31"/>
    </reaction>
</comment>
<dbReference type="GO" id="GO:0016779">
    <property type="term" value="F:nucleotidyltransferase activity"/>
    <property type="evidence" value="ECO:0007669"/>
    <property type="project" value="UniProtKB-KW"/>
</dbReference>
<evidence type="ECO:0000256" key="5">
    <source>
        <dbReference type="ARBA" id="ARBA00022676"/>
    </source>
</evidence>
<evidence type="ECO:0000256" key="1">
    <source>
        <dbReference type="ARBA" id="ARBA00004651"/>
    </source>
</evidence>
<evidence type="ECO:0000313" key="20">
    <source>
        <dbReference type="Proteomes" id="UP000663828"/>
    </source>
</evidence>
<feature type="transmembrane region" description="Helical" evidence="17">
    <location>
        <begin position="850"/>
        <end position="869"/>
    </location>
</feature>
<evidence type="ECO:0000256" key="12">
    <source>
        <dbReference type="ARBA" id="ARBA00023136"/>
    </source>
</evidence>
<evidence type="ECO:0000256" key="9">
    <source>
        <dbReference type="ARBA" id="ARBA00022893"/>
    </source>
</evidence>
<evidence type="ECO:0000259" key="18">
    <source>
        <dbReference type="PROSITE" id="PS50026"/>
    </source>
</evidence>
<evidence type="ECO:0000256" key="8">
    <source>
        <dbReference type="ARBA" id="ARBA00022695"/>
    </source>
</evidence>
<organism evidence="19 20">
    <name type="scientific">Adineta ricciae</name>
    <name type="common">Rotifer</name>
    <dbReference type="NCBI Taxonomy" id="249248"/>
    <lineage>
        <taxon>Eukaryota</taxon>
        <taxon>Metazoa</taxon>
        <taxon>Spiralia</taxon>
        <taxon>Gnathifera</taxon>
        <taxon>Rotifera</taxon>
        <taxon>Eurotatoria</taxon>
        <taxon>Bdelloidea</taxon>
        <taxon>Adinetida</taxon>
        <taxon>Adinetidae</taxon>
        <taxon>Adineta</taxon>
    </lineage>
</organism>
<keyword evidence="3" id="KW-0813">Transport</keyword>
<evidence type="ECO:0000256" key="17">
    <source>
        <dbReference type="SAM" id="Phobius"/>
    </source>
</evidence>
<keyword evidence="11" id="KW-0683">Retinol-binding</keyword>
<keyword evidence="10 17" id="KW-1133">Transmembrane helix</keyword>
<feature type="transmembrane region" description="Helical" evidence="17">
    <location>
        <begin position="527"/>
        <end position="545"/>
    </location>
</feature>
<protein>
    <recommendedName>
        <fullName evidence="16">NAD(P)(+)--arginine ADP-ribosyltransferase</fullName>
        <ecNumber evidence="16">2.4.2.31</ecNumber>
    </recommendedName>
    <alternativeName>
        <fullName evidence="16">Mono(ADP-ribosyl)transferase</fullName>
    </alternativeName>
</protein>
<keyword evidence="15" id="KW-0245">EGF-like domain</keyword>
<dbReference type="GO" id="GO:0038023">
    <property type="term" value="F:signaling receptor activity"/>
    <property type="evidence" value="ECO:0007669"/>
    <property type="project" value="InterPro"/>
</dbReference>
<name>A0A813S253_ADIRI</name>
<dbReference type="GO" id="GO:0019841">
    <property type="term" value="F:retinol binding"/>
    <property type="evidence" value="ECO:0007669"/>
    <property type="project" value="UniProtKB-KW"/>
</dbReference>
<dbReference type="EC" id="2.4.2.31" evidence="16"/>
<evidence type="ECO:0000256" key="7">
    <source>
        <dbReference type="ARBA" id="ARBA00022692"/>
    </source>
</evidence>
<dbReference type="Pfam" id="PF14752">
    <property type="entry name" value="RBP_receptor"/>
    <property type="match status" value="1"/>
</dbReference>
<dbReference type="CDD" id="cd00054">
    <property type="entry name" value="EGF_CA"/>
    <property type="match status" value="1"/>
</dbReference>
<keyword evidence="12 17" id="KW-0472">Membrane</keyword>
<evidence type="ECO:0000313" key="19">
    <source>
        <dbReference type="EMBL" id="CAF0791141.1"/>
    </source>
</evidence>
<evidence type="ECO:0000256" key="10">
    <source>
        <dbReference type="ARBA" id="ARBA00022989"/>
    </source>
</evidence>
<comment type="caution">
    <text evidence="19">The sequence shown here is derived from an EMBL/GenBank/DDBJ whole genome shotgun (WGS) entry which is preliminary data.</text>
</comment>
<feature type="transmembrane region" description="Helical" evidence="17">
    <location>
        <begin position="719"/>
        <end position="738"/>
    </location>
</feature>
<dbReference type="InterPro" id="IPR000742">
    <property type="entry name" value="EGF"/>
</dbReference>
<dbReference type="Pfam" id="PF01129">
    <property type="entry name" value="ART"/>
    <property type="match status" value="1"/>
</dbReference>
<dbReference type="InterPro" id="IPR000768">
    <property type="entry name" value="ART"/>
</dbReference>
<keyword evidence="6 16" id="KW-0808">Transferase</keyword>
<feature type="domain" description="EGF-like" evidence="18">
    <location>
        <begin position="285"/>
        <end position="323"/>
    </location>
</feature>
<sequence>MASSSRTVDKFACETSRYLLPTFRRPGYREIMDTHVEYDPGHEVFPIWTKEDGQYYRTINTALLNDNYDVLKKNVKFINSLRHAIRDNNAKESVKVYRGLCIPSKHVNQEYKVGLQFLWPTFTCTSRNKDMAHVFGEYTFEIETSSQDWTYRSDISKYSMFPEEEEVLFYPYSGFVVQNVIPDAKIIQLKCVDTLHVEETSEKLIPEEVQIFDSSRNIFVYFYKKASEVYWSYANKPDQRFLIAGNQSGYWDAPYRYHHRRGYFIHKGMNLWEEYQNDECFATFTRIDCSTSNPCGTYGYCVDTSSGGIECVCKFWWKGDFCDQQSSSGIQVIVLGVLSGILLIFFYALSIICGCRRRKQQPKKEKKKDENLNSKLSDVAVVNVKRSFQISSCLVFIFMIIVATIALVIKWLLLQPIHNELVQKYNKSELLYYHRISFCDVIDQDGYDLISLPVAGFFIIVFVIFSKRTSCLRQKLRGFIGPIIPMDFYIHIKRKLAAVIFAIIADDLLNIVIAVLNGEASQGEGVIVVYLMRIVQILVIGIHYYPLLAAAYIDSMLTWSCATLYAWLFFSLTIIEQGLCQTSFYTSDEYPDDINNTDTGIFFDYYGTGSNLLIIELITDIPRYLCWAYIVVKFPMLLIEKINQMIKKRKKESSSHIHLTREEKILLHSSASHSVESCYVRNLFRGKNRCLKSRLLFGRLIPTFIYQWRDDFRFSSRIFCVYASVFLLLYFITIQSLIRFIPYLNTFEKIIQELMDIISQIGNSAGITKQFPVPNLTRPFVFAILTAFVIITLQLLILLTNIRRNLFQIYRGDDSEIPLRTNSRYLSYTSGNFHFAGYFIGYIFWGYVLIAIFALIVYICIASFITFGSVRFLEKILKVIIPVLLMIIFKLYLNKLLARYVFLQDYGDVLAINNRRVLMIFLYFNFFLDSFLGLISSIMRIILSVIAAFFYMCRLDYSPLGRKLEILDSGFAAYCGFIHIEAVHRNPIMLTMVSHLYGEMKRKQHLTTHNPMMMTSIESKRQKNSSKAIHRWHLAVLLLRNPSLVFLRKSALVANEDKKEKEMFEKKQRMSVIEEMTHRPSLISESDFERMWQKKC</sequence>
<keyword evidence="9" id="KW-0845">Vitamin A</keyword>
<reference evidence="19" key="1">
    <citation type="submission" date="2021-02" db="EMBL/GenBank/DDBJ databases">
        <authorList>
            <person name="Nowell W R."/>
        </authorList>
    </citation>
    <scope>NUCLEOTIDE SEQUENCE</scope>
</reference>
<keyword evidence="8" id="KW-0548">Nucleotidyltransferase</keyword>
<keyword evidence="16" id="KW-0521">NADP</keyword>
<dbReference type="AlphaFoldDB" id="A0A813S253"/>
<feature type="transmembrane region" description="Helical" evidence="17">
    <location>
        <begin position="780"/>
        <end position="802"/>
    </location>
</feature>
<dbReference type="Proteomes" id="UP000663828">
    <property type="component" value="Unassembled WGS sequence"/>
</dbReference>
<keyword evidence="13" id="KW-0675">Receptor</keyword>
<evidence type="ECO:0000256" key="15">
    <source>
        <dbReference type="PROSITE-ProRule" id="PRU00076"/>
    </source>
</evidence>
<evidence type="ECO:0000256" key="2">
    <source>
        <dbReference type="ARBA" id="ARBA00009558"/>
    </source>
</evidence>
<evidence type="ECO:0000256" key="11">
    <source>
        <dbReference type="ARBA" id="ARBA00023072"/>
    </source>
</evidence>
<dbReference type="GO" id="GO:0005886">
    <property type="term" value="C:plasma membrane"/>
    <property type="evidence" value="ECO:0007669"/>
    <property type="project" value="UniProtKB-SubCell"/>
</dbReference>
<comment type="similarity">
    <text evidence="2 16">Belongs to the Arg-specific ADP-ribosyltransferase family.</text>
</comment>
<keyword evidence="7 17" id="KW-0812">Transmembrane</keyword>
<accession>A0A813S253</accession>
<dbReference type="PANTHER" id="PTHR21444:SF16">
    <property type="entry name" value="RECEPTOR FOR RETINOL UPTAKE STRA6"/>
    <property type="match status" value="1"/>
</dbReference>
<comment type="caution">
    <text evidence="15">Lacks conserved residue(s) required for the propagation of feature annotation.</text>
</comment>
<keyword evidence="4" id="KW-1003">Cell membrane</keyword>
<dbReference type="EMBL" id="CAJNOR010000087">
    <property type="protein sequence ID" value="CAF0791141.1"/>
    <property type="molecule type" value="Genomic_DNA"/>
</dbReference>
<feature type="transmembrane region" description="Helical" evidence="17">
    <location>
        <begin position="332"/>
        <end position="355"/>
    </location>
</feature>
<feature type="transmembrane region" description="Helical" evidence="17">
    <location>
        <begin position="447"/>
        <end position="465"/>
    </location>
</feature>
<dbReference type="GO" id="GO:0034632">
    <property type="term" value="F:retinol transmembrane transporter activity"/>
    <property type="evidence" value="ECO:0007669"/>
    <property type="project" value="InterPro"/>
</dbReference>
<feature type="transmembrane region" description="Helical" evidence="17">
    <location>
        <begin position="876"/>
        <end position="893"/>
    </location>
</feature>
<feature type="transmembrane region" description="Helical" evidence="17">
    <location>
        <begin position="931"/>
        <end position="953"/>
    </location>
</feature>
<dbReference type="PROSITE" id="PS00022">
    <property type="entry name" value="EGF_1"/>
    <property type="match status" value="1"/>
</dbReference>
<feature type="disulfide bond" evidence="15">
    <location>
        <begin position="313"/>
        <end position="322"/>
    </location>
</feature>
<feature type="transmembrane region" description="Helical" evidence="17">
    <location>
        <begin position="496"/>
        <end position="515"/>
    </location>
</feature>
<keyword evidence="5 16" id="KW-0328">Glycosyltransferase</keyword>
<dbReference type="GO" id="GO:0071939">
    <property type="term" value="P:vitamin A import into cell"/>
    <property type="evidence" value="ECO:0007669"/>
    <property type="project" value="TreeGrafter"/>
</dbReference>
<dbReference type="GO" id="GO:0016918">
    <property type="term" value="F:retinal binding"/>
    <property type="evidence" value="ECO:0007669"/>
    <property type="project" value="UniProtKB-KW"/>
</dbReference>
<evidence type="ECO:0000256" key="14">
    <source>
        <dbReference type="ARBA" id="ARBA00047597"/>
    </source>
</evidence>
<comment type="subcellular location">
    <subcellularLocation>
        <location evidence="1">Cell membrane</location>
        <topology evidence="1">Multi-pass membrane protein</topology>
    </subcellularLocation>
</comment>
<proteinExistence type="inferred from homology"/>
<dbReference type="SUPFAM" id="SSF56399">
    <property type="entry name" value="ADP-ribosylation"/>
    <property type="match status" value="1"/>
</dbReference>
<keyword evidence="16" id="KW-0520">NAD</keyword>
<evidence type="ECO:0000256" key="16">
    <source>
        <dbReference type="RuleBase" id="RU361228"/>
    </source>
</evidence>
<feature type="transmembrane region" description="Helical" evidence="17">
    <location>
        <begin position="393"/>
        <end position="413"/>
    </location>
</feature>
<evidence type="ECO:0000256" key="3">
    <source>
        <dbReference type="ARBA" id="ARBA00022448"/>
    </source>
</evidence>
<keyword evidence="20" id="KW-1185">Reference proteome</keyword>
<keyword evidence="15" id="KW-1015">Disulfide bond</keyword>
<dbReference type="PROSITE" id="PS51996">
    <property type="entry name" value="TR_MART"/>
    <property type="match status" value="1"/>
</dbReference>
<dbReference type="GO" id="GO:0106274">
    <property type="term" value="F:NAD+-protein-arginine ADP-ribosyltransferase activity"/>
    <property type="evidence" value="ECO:0007669"/>
    <property type="project" value="UniProtKB-EC"/>
</dbReference>
<evidence type="ECO:0000256" key="6">
    <source>
        <dbReference type="ARBA" id="ARBA00022679"/>
    </source>
</evidence>
<dbReference type="PROSITE" id="PS50026">
    <property type="entry name" value="EGF_3"/>
    <property type="match status" value="1"/>
</dbReference>
<evidence type="ECO:0000256" key="4">
    <source>
        <dbReference type="ARBA" id="ARBA00022475"/>
    </source>
</evidence>
<gene>
    <name evidence="19" type="ORF">XAT740_LOCUS2488</name>
</gene>
<dbReference type="Gene3D" id="3.90.176.10">
    <property type="entry name" value="Toxin ADP-ribosyltransferase, Chain A, domain 1"/>
    <property type="match status" value="1"/>
</dbReference>